<sequence>MTSSTQLALICTFVASILANSIPTFEGFNFGNMESFNDLNSFAANWPGVGAARGAGVGAAGPFARRDSGISQNNPLLTLAQKVSSTPQFNGDLGRNGESINKAGGVGSSGSTLARRQGGSGISQNNPVVDTTQQFLNHPFINGALGQNGQSINEAGGVAGSGKTLARRQTEHITVTETDTETIHKVEEVPERVLVEEHVHRPVLVEEHVHRPLIAEELVEPRRTGVLSEEFELERLDDHLLAEELAHSALLDEEFDAEARRHRGGHVLGEEFGLPVEHIPNQEENFFTNNINAVNNFTPNGIAITGVGPNGSGISRGALGHGFVGHDAIDSVRITNNVVN</sequence>
<proteinExistence type="predicted"/>
<evidence type="ECO:0000256" key="1">
    <source>
        <dbReference type="SAM" id="MobiDB-lite"/>
    </source>
</evidence>
<dbReference type="Proteomes" id="UP000070444">
    <property type="component" value="Unassembled WGS sequence"/>
</dbReference>
<evidence type="ECO:0000256" key="2">
    <source>
        <dbReference type="SAM" id="SignalP"/>
    </source>
</evidence>
<feature type="region of interest" description="Disordered" evidence="1">
    <location>
        <begin position="91"/>
        <end position="126"/>
    </location>
</feature>
<dbReference type="EMBL" id="KQ964439">
    <property type="protein sequence ID" value="KXN73275.1"/>
    <property type="molecule type" value="Genomic_DNA"/>
</dbReference>
<keyword evidence="4" id="KW-1185">Reference proteome</keyword>
<gene>
    <name evidence="3" type="ORF">CONCODRAFT_68394</name>
</gene>
<keyword evidence="2" id="KW-0732">Signal</keyword>
<organism evidence="3 4">
    <name type="scientific">Conidiobolus coronatus (strain ATCC 28846 / CBS 209.66 / NRRL 28638)</name>
    <name type="common">Delacroixia coronata</name>
    <dbReference type="NCBI Taxonomy" id="796925"/>
    <lineage>
        <taxon>Eukaryota</taxon>
        <taxon>Fungi</taxon>
        <taxon>Fungi incertae sedis</taxon>
        <taxon>Zoopagomycota</taxon>
        <taxon>Entomophthoromycotina</taxon>
        <taxon>Entomophthoromycetes</taxon>
        <taxon>Entomophthorales</taxon>
        <taxon>Ancylistaceae</taxon>
        <taxon>Conidiobolus</taxon>
    </lineage>
</organism>
<feature type="chain" id="PRO_5007294817" evidence="2">
    <location>
        <begin position="20"/>
        <end position="340"/>
    </location>
</feature>
<evidence type="ECO:0000313" key="4">
    <source>
        <dbReference type="Proteomes" id="UP000070444"/>
    </source>
</evidence>
<dbReference type="AlphaFoldDB" id="A0A137PE79"/>
<protein>
    <submittedName>
        <fullName evidence="3">Uncharacterized protein</fullName>
    </submittedName>
</protein>
<name>A0A137PE79_CONC2</name>
<evidence type="ECO:0000313" key="3">
    <source>
        <dbReference type="EMBL" id="KXN73275.1"/>
    </source>
</evidence>
<reference evidence="3 4" key="1">
    <citation type="journal article" date="2015" name="Genome Biol. Evol.">
        <title>Phylogenomic analyses indicate that early fungi evolved digesting cell walls of algal ancestors of land plants.</title>
        <authorList>
            <person name="Chang Y."/>
            <person name="Wang S."/>
            <person name="Sekimoto S."/>
            <person name="Aerts A.L."/>
            <person name="Choi C."/>
            <person name="Clum A."/>
            <person name="LaButti K.M."/>
            <person name="Lindquist E.A."/>
            <person name="Yee Ngan C."/>
            <person name="Ohm R.A."/>
            <person name="Salamov A.A."/>
            <person name="Grigoriev I.V."/>
            <person name="Spatafora J.W."/>
            <person name="Berbee M.L."/>
        </authorList>
    </citation>
    <scope>NUCLEOTIDE SEQUENCE [LARGE SCALE GENOMIC DNA]</scope>
    <source>
        <strain evidence="3 4">NRRL 28638</strain>
    </source>
</reference>
<accession>A0A137PE79</accession>
<feature type="signal peptide" evidence="2">
    <location>
        <begin position="1"/>
        <end position="19"/>
    </location>
</feature>